<keyword evidence="3" id="KW-1185">Reference proteome</keyword>
<reference evidence="2 3" key="2">
    <citation type="submission" date="2021-10" db="EMBL/GenBank/DDBJ databases">
        <authorList>
            <person name="Piombo E."/>
        </authorList>
    </citation>
    <scope>NUCLEOTIDE SEQUENCE [LARGE SCALE GENOMIC DNA]</scope>
</reference>
<feature type="domain" description="N-acetyltransferase" evidence="1">
    <location>
        <begin position="136"/>
        <end position="189"/>
    </location>
</feature>
<evidence type="ECO:0000313" key="3">
    <source>
        <dbReference type="Proteomes" id="UP000775872"/>
    </source>
</evidence>
<proteinExistence type="predicted"/>
<dbReference type="Pfam" id="PF13508">
    <property type="entry name" value="Acetyltransf_7"/>
    <property type="match status" value="1"/>
</dbReference>
<dbReference type="PANTHER" id="PTHR42791">
    <property type="entry name" value="GNAT FAMILY ACETYLTRANSFERASE"/>
    <property type="match status" value="1"/>
</dbReference>
<comment type="caution">
    <text evidence="2">The sequence shown here is derived from an EMBL/GenBank/DDBJ whole genome shotgun (WGS) entry which is preliminary data.</text>
</comment>
<reference evidence="3" key="1">
    <citation type="submission" date="2019-06" db="EMBL/GenBank/DDBJ databases">
        <authorList>
            <person name="Broberg M."/>
        </authorList>
    </citation>
    <scope>NUCLEOTIDE SEQUENCE [LARGE SCALE GENOMIC DNA]</scope>
</reference>
<name>A0A9N9ZCZ3_9HYPO</name>
<dbReference type="EMBL" id="CABFOC020000046">
    <property type="protein sequence ID" value="CAH0053940.1"/>
    <property type="molecule type" value="Genomic_DNA"/>
</dbReference>
<dbReference type="Proteomes" id="UP000775872">
    <property type="component" value="Unassembled WGS sequence"/>
</dbReference>
<evidence type="ECO:0000259" key="1">
    <source>
        <dbReference type="Pfam" id="PF13508"/>
    </source>
</evidence>
<dbReference type="Gene3D" id="3.40.630.30">
    <property type="match status" value="1"/>
</dbReference>
<gene>
    <name evidence="2" type="ORF">CSOL1703_00015127</name>
</gene>
<dbReference type="GO" id="GO:0016747">
    <property type="term" value="F:acyltransferase activity, transferring groups other than amino-acyl groups"/>
    <property type="evidence" value="ECO:0007669"/>
    <property type="project" value="InterPro"/>
</dbReference>
<protein>
    <recommendedName>
        <fullName evidence="1">N-acetyltransferase domain-containing protein</fullName>
    </recommendedName>
</protein>
<dbReference type="OrthoDB" id="2744543at2759"/>
<accession>A0A9N9ZCZ3</accession>
<dbReference type="InterPro" id="IPR000182">
    <property type="entry name" value="GNAT_dom"/>
</dbReference>
<dbReference type="InterPro" id="IPR052523">
    <property type="entry name" value="Trichothecene_AcTrans"/>
</dbReference>
<evidence type="ECO:0000313" key="2">
    <source>
        <dbReference type="EMBL" id="CAH0053940.1"/>
    </source>
</evidence>
<dbReference type="AlphaFoldDB" id="A0A9N9ZCZ3"/>
<dbReference type="PANTHER" id="PTHR42791:SF1">
    <property type="entry name" value="N-ACETYLTRANSFERASE DOMAIN-CONTAINING PROTEIN"/>
    <property type="match status" value="1"/>
</dbReference>
<sequence>MAISLSNVKYLDIALPVRSIDYPAMQDGPLYRIMFNAILRDEERENIVKWHTVSMERAFYSGTYLCKACVVDGTPLGFAGWALDNTTICSKPDQPKKSSKEGNYLPDTLDITAWLKASKALMNERKRILSNLNNVLRLTFMSVHTEHRNQGVGSFMMKWICQEADRHNRPIYVLASPAGIPLYSKFDFETVGQVDTGKGVITSMLRKSR</sequence>
<dbReference type="InterPro" id="IPR016181">
    <property type="entry name" value="Acyl_CoA_acyltransferase"/>
</dbReference>
<dbReference type="CDD" id="cd04301">
    <property type="entry name" value="NAT_SF"/>
    <property type="match status" value="1"/>
</dbReference>
<organism evidence="2 3">
    <name type="scientific">Clonostachys solani</name>
    <dbReference type="NCBI Taxonomy" id="160281"/>
    <lineage>
        <taxon>Eukaryota</taxon>
        <taxon>Fungi</taxon>
        <taxon>Dikarya</taxon>
        <taxon>Ascomycota</taxon>
        <taxon>Pezizomycotina</taxon>
        <taxon>Sordariomycetes</taxon>
        <taxon>Hypocreomycetidae</taxon>
        <taxon>Hypocreales</taxon>
        <taxon>Bionectriaceae</taxon>
        <taxon>Clonostachys</taxon>
    </lineage>
</organism>
<dbReference type="SUPFAM" id="SSF55729">
    <property type="entry name" value="Acyl-CoA N-acyltransferases (Nat)"/>
    <property type="match status" value="1"/>
</dbReference>